<keyword evidence="3" id="KW-1185">Reference proteome</keyword>
<dbReference type="OrthoDB" id="6604101at2"/>
<evidence type="ECO:0008006" key="4">
    <source>
        <dbReference type="Google" id="ProtNLM"/>
    </source>
</evidence>
<dbReference type="EMBL" id="LDOV01000021">
    <property type="protein sequence ID" value="KLV00683.1"/>
    <property type="molecule type" value="Genomic_DNA"/>
</dbReference>
<dbReference type="RefSeq" id="WP_047874641.1">
    <property type="nucleotide sequence ID" value="NZ_BMYC01000018.1"/>
</dbReference>
<gene>
    <name evidence="2" type="ORF">ABT58_11675</name>
</gene>
<evidence type="ECO:0000313" key="2">
    <source>
        <dbReference type="EMBL" id="KLV00683.1"/>
    </source>
</evidence>
<evidence type="ECO:0000313" key="3">
    <source>
        <dbReference type="Proteomes" id="UP000036426"/>
    </source>
</evidence>
<feature type="compositionally biased region" description="Polar residues" evidence="1">
    <location>
        <begin position="1"/>
        <end position="18"/>
    </location>
</feature>
<organism evidence="2 3">
    <name type="scientific">Photobacterium aphoticum</name>
    <dbReference type="NCBI Taxonomy" id="754436"/>
    <lineage>
        <taxon>Bacteria</taxon>
        <taxon>Pseudomonadati</taxon>
        <taxon>Pseudomonadota</taxon>
        <taxon>Gammaproteobacteria</taxon>
        <taxon>Vibrionales</taxon>
        <taxon>Vibrionaceae</taxon>
        <taxon>Photobacterium</taxon>
    </lineage>
</organism>
<comment type="caution">
    <text evidence="2">The sequence shown here is derived from an EMBL/GenBank/DDBJ whole genome shotgun (WGS) entry which is preliminary data.</text>
</comment>
<proteinExistence type="predicted"/>
<evidence type="ECO:0000256" key="1">
    <source>
        <dbReference type="SAM" id="MobiDB-lite"/>
    </source>
</evidence>
<dbReference type="InterPro" id="IPR035890">
    <property type="entry name" value="Anti-sigma-28_factor_FlgM_sf"/>
</dbReference>
<dbReference type="AlphaFoldDB" id="A0A0J1GLV8"/>
<dbReference type="SUPFAM" id="SSF101498">
    <property type="entry name" value="Anti-sigma factor FlgM"/>
    <property type="match status" value="1"/>
</dbReference>
<dbReference type="PATRIC" id="fig|754436.4.peg.2478"/>
<sequence>MIGKITYNTQPASLSHSQPDAKVADKAKITDSSLTPLQQARQASAQQSDVDMDKVAAAKALLRSRDSGVNLDSLASSMIDFYQDEA</sequence>
<accession>A0A0J1GLV8</accession>
<protein>
    <recommendedName>
        <fullName evidence="4">Anti-sigma-28 factor</fullName>
    </recommendedName>
</protein>
<feature type="region of interest" description="Disordered" evidence="1">
    <location>
        <begin position="1"/>
        <end position="27"/>
    </location>
</feature>
<name>A0A0J1GLV8_9GAMM</name>
<dbReference type="Proteomes" id="UP000036426">
    <property type="component" value="Unassembled WGS sequence"/>
</dbReference>
<reference evidence="2 3" key="1">
    <citation type="submission" date="2015-05" db="EMBL/GenBank/DDBJ databases">
        <title>Photobacterium galathea sp. nov.</title>
        <authorList>
            <person name="Machado H."/>
            <person name="Gram L."/>
        </authorList>
    </citation>
    <scope>NUCLEOTIDE SEQUENCE [LARGE SCALE GENOMIC DNA]</scope>
    <source>
        <strain evidence="2 3">DSM 25995</strain>
    </source>
</reference>